<dbReference type="Proteomes" id="UP000315389">
    <property type="component" value="Unassembled WGS sequence"/>
</dbReference>
<accession>A0A542ZAQ3</accession>
<keyword evidence="6" id="KW-1185">Reference proteome</keyword>
<name>A0A542ZAQ3_RARFA</name>
<dbReference type="OrthoDB" id="1938857at2"/>
<proteinExistence type="predicted"/>
<comment type="caution">
    <text evidence="5">The sequence shown here is derived from an EMBL/GenBank/DDBJ whole genome shotgun (WGS) entry which is preliminary data.</text>
</comment>
<evidence type="ECO:0000313" key="6">
    <source>
        <dbReference type="Proteomes" id="UP000315389"/>
    </source>
</evidence>
<evidence type="ECO:0000256" key="2">
    <source>
        <dbReference type="ARBA" id="ARBA00023125"/>
    </source>
</evidence>
<organism evidence="5 6">
    <name type="scientific">Rarobacter faecitabidus</name>
    <dbReference type="NCBI Taxonomy" id="13243"/>
    <lineage>
        <taxon>Bacteria</taxon>
        <taxon>Bacillati</taxon>
        <taxon>Actinomycetota</taxon>
        <taxon>Actinomycetes</taxon>
        <taxon>Micrococcales</taxon>
        <taxon>Rarobacteraceae</taxon>
        <taxon>Rarobacter</taxon>
    </lineage>
</organism>
<gene>
    <name evidence="5" type="ORF">FB461_2151</name>
</gene>
<dbReference type="PROSITE" id="PS50932">
    <property type="entry name" value="HTH_LACI_2"/>
    <property type="match status" value="1"/>
</dbReference>
<dbReference type="SUPFAM" id="SSF53822">
    <property type="entry name" value="Periplasmic binding protein-like I"/>
    <property type="match status" value="1"/>
</dbReference>
<dbReference type="EMBL" id="VFOS01000004">
    <property type="protein sequence ID" value="TQL57417.1"/>
    <property type="molecule type" value="Genomic_DNA"/>
</dbReference>
<protein>
    <submittedName>
        <fullName evidence="5">LacI family transcriptional regulator</fullName>
    </submittedName>
</protein>
<keyword evidence="3" id="KW-0804">Transcription</keyword>
<dbReference type="Pfam" id="PF00356">
    <property type="entry name" value="LacI"/>
    <property type="match status" value="1"/>
</dbReference>
<dbReference type="AlphaFoldDB" id="A0A542ZAQ3"/>
<keyword evidence="2" id="KW-0238">DNA-binding</keyword>
<dbReference type="SUPFAM" id="SSF47413">
    <property type="entry name" value="lambda repressor-like DNA-binding domains"/>
    <property type="match status" value="1"/>
</dbReference>
<dbReference type="Pfam" id="PF13377">
    <property type="entry name" value="Peripla_BP_3"/>
    <property type="match status" value="1"/>
</dbReference>
<dbReference type="CDD" id="cd01392">
    <property type="entry name" value="HTH_LacI"/>
    <property type="match status" value="1"/>
</dbReference>
<sequence length="342" mass="35889">MNGRRVTIVDVAARAGVAISSASSALNGRSGVSQATRERVQEAARELGYVPSLRGRSLSTQRAFSIGFVLHRSLEVLEADPFFGAFIGGIEQAISPRGYALVLQVGSTLEEAEGRYRELAANRRVDGVLLNELRIDDSRIDLVQEIGLPAVGIVPPIDSFPLPCVRQGSAAGVRALVRHLVELGHRNIAHVAGPPGFVHSQERIDAWRGALEEAGLATGALIPGDFTYDGGRAAADEIAAMAERPSAVVCANDLSAVGLMIRAQELGWSVPGDLSICGYDGIALGTYVRPTLTTVQASPRRVGAAAAELLLDLIDDPEANALRHVDLPAGELVVGTSTGPVA</sequence>
<evidence type="ECO:0000256" key="3">
    <source>
        <dbReference type="ARBA" id="ARBA00023163"/>
    </source>
</evidence>
<reference evidence="5 6" key="1">
    <citation type="submission" date="2019-06" db="EMBL/GenBank/DDBJ databases">
        <title>Sequencing the genomes of 1000 actinobacteria strains.</title>
        <authorList>
            <person name="Klenk H.-P."/>
        </authorList>
    </citation>
    <scope>NUCLEOTIDE SEQUENCE [LARGE SCALE GENOMIC DNA]</scope>
    <source>
        <strain evidence="5 6">DSM 4813</strain>
    </source>
</reference>
<dbReference type="GO" id="GO:0000976">
    <property type="term" value="F:transcription cis-regulatory region binding"/>
    <property type="evidence" value="ECO:0007669"/>
    <property type="project" value="TreeGrafter"/>
</dbReference>
<dbReference type="InterPro" id="IPR046335">
    <property type="entry name" value="LacI/GalR-like_sensor"/>
</dbReference>
<dbReference type="Gene3D" id="1.10.260.40">
    <property type="entry name" value="lambda repressor-like DNA-binding domains"/>
    <property type="match status" value="1"/>
</dbReference>
<dbReference type="PANTHER" id="PTHR30146">
    <property type="entry name" value="LACI-RELATED TRANSCRIPTIONAL REPRESSOR"/>
    <property type="match status" value="1"/>
</dbReference>
<dbReference type="PANTHER" id="PTHR30146:SF155">
    <property type="entry name" value="ALANINE RACEMASE"/>
    <property type="match status" value="1"/>
</dbReference>
<dbReference type="SMART" id="SM00354">
    <property type="entry name" value="HTH_LACI"/>
    <property type="match status" value="1"/>
</dbReference>
<evidence type="ECO:0000313" key="5">
    <source>
        <dbReference type="EMBL" id="TQL57417.1"/>
    </source>
</evidence>
<dbReference type="InterPro" id="IPR000843">
    <property type="entry name" value="HTH_LacI"/>
</dbReference>
<evidence type="ECO:0000259" key="4">
    <source>
        <dbReference type="PROSITE" id="PS50932"/>
    </source>
</evidence>
<dbReference type="Gene3D" id="3.40.50.2300">
    <property type="match status" value="2"/>
</dbReference>
<evidence type="ECO:0000256" key="1">
    <source>
        <dbReference type="ARBA" id="ARBA00023015"/>
    </source>
</evidence>
<dbReference type="InterPro" id="IPR028082">
    <property type="entry name" value="Peripla_BP_I"/>
</dbReference>
<dbReference type="GO" id="GO:0003700">
    <property type="term" value="F:DNA-binding transcription factor activity"/>
    <property type="evidence" value="ECO:0007669"/>
    <property type="project" value="TreeGrafter"/>
</dbReference>
<keyword evidence="1" id="KW-0805">Transcription regulation</keyword>
<dbReference type="CDD" id="cd06267">
    <property type="entry name" value="PBP1_LacI_sugar_binding-like"/>
    <property type="match status" value="1"/>
</dbReference>
<feature type="domain" description="HTH lacI-type" evidence="4">
    <location>
        <begin position="6"/>
        <end position="60"/>
    </location>
</feature>
<dbReference type="InterPro" id="IPR010982">
    <property type="entry name" value="Lambda_DNA-bd_dom_sf"/>
</dbReference>